<dbReference type="Gene3D" id="3.40.50.300">
    <property type="entry name" value="P-loop containing nucleotide triphosphate hydrolases"/>
    <property type="match status" value="2"/>
</dbReference>
<evidence type="ECO:0000256" key="6">
    <source>
        <dbReference type="ARBA" id="ARBA00034617"/>
    </source>
</evidence>
<gene>
    <name evidence="10" type="ORF">GJQ69_00950</name>
</gene>
<dbReference type="SMART" id="SM00490">
    <property type="entry name" value="HELICc"/>
    <property type="match status" value="1"/>
</dbReference>
<comment type="catalytic activity">
    <reaction evidence="6">
        <text>Couples ATP hydrolysis with the unwinding of duplex DNA by translocating in the 3'-5' direction.</text>
        <dbReference type="EC" id="5.6.2.4"/>
    </reaction>
</comment>
<evidence type="ECO:0000256" key="2">
    <source>
        <dbReference type="ARBA" id="ARBA00022741"/>
    </source>
</evidence>
<reference evidence="10 11" key="1">
    <citation type="submission" date="2019-11" db="EMBL/GenBank/DDBJ databases">
        <authorList>
            <person name="Ren C."/>
            <person name="Wang H."/>
            <person name="Xu Y."/>
        </authorList>
    </citation>
    <scope>NUCLEOTIDE SEQUENCE [LARGE SCALE GENOMIC DNA]</scope>
    <source>
        <strain evidence="10 11">LBM 19010</strain>
    </source>
</reference>
<evidence type="ECO:0000256" key="5">
    <source>
        <dbReference type="ARBA" id="ARBA00023235"/>
    </source>
</evidence>
<dbReference type="EC" id="5.6.2.4" evidence="7"/>
<dbReference type="PANTHER" id="PTHR13710">
    <property type="entry name" value="DNA HELICASE RECQ FAMILY MEMBER"/>
    <property type="match status" value="1"/>
</dbReference>
<dbReference type="SMART" id="SM00487">
    <property type="entry name" value="DEXDc"/>
    <property type="match status" value="1"/>
</dbReference>
<evidence type="ECO:0000256" key="4">
    <source>
        <dbReference type="ARBA" id="ARBA00023125"/>
    </source>
</evidence>
<dbReference type="CDD" id="cd17920">
    <property type="entry name" value="DEXHc_RecQ"/>
    <property type="match status" value="1"/>
</dbReference>
<keyword evidence="3" id="KW-0067">ATP-binding</keyword>
<evidence type="ECO:0000256" key="7">
    <source>
        <dbReference type="ARBA" id="ARBA00034808"/>
    </source>
</evidence>
<dbReference type="InterPro" id="IPR027417">
    <property type="entry name" value="P-loop_NTPase"/>
</dbReference>
<dbReference type="PROSITE" id="PS51194">
    <property type="entry name" value="HELICASE_CTER"/>
    <property type="match status" value="1"/>
</dbReference>
<name>A0A859DT49_9FIRM</name>
<dbReference type="RefSeq" id="WP_174192680.1">
    <property type="nucleotide sequence ID" value="NZ_CP046051.1"/>
</dbReference>
<dbReference type="Pfam" id="PF00271">
    <property type="entry name" value="Helicase_C"/>
    <property type="match status" value="1"/>
</dbReference>
<keyword evidence="2" id="KW-0547">Nucleotide-binding</keyword>
<protein>
    <recommendedName>
        <fullName evidence="7">DNA 3'-5' helicase</fullName>
        <ecNumber evidence="7">5.6.2.4</ecNumber>
    </recommendedName>
</protein>
<evidence type="ECO:0000313" key="11">
    <source>
        <dbReference type="Proteomes" id="UP000501316"/>
    </source>
</evidence>
<feature type="domain" description="Helicase ATP-binding" evidence="8">
    <location>
        <begin position="319"/>
        <end position="507"/>
    </location>
</feature>
<keyword evidence="10" id="KW-0347">Helicase</keyword>
<evidence type="ECO:0000259" key="8">
    <source>
        <dbReference type="PROSITE" id="PS51192"/>
    </source>
</evidence>
<dbReference type="EMBL" id="CP046051">
    <property type="protein sequence ID" value="QKN23181.1"/>
    <property type="molecule type" value="Genomic_DNA"/>
</dbReference>
<evidence type="ECO:0000259" key="9">
    <source>
        <dbReference type="PROSITE" id="PS51194"/>
    </source>
</evidence>
<organism evidence="10 11">
    <name type="scientific">Caproicibacterium lactatifermentans</name>
    <dbReference type="NCBI Taxonomy" id="2666138"/>
    <lineage>
        <taxon>Bacteria</taxon>
        <taxon>Bacillati</taxon>
        <taxon>Bacillota</taxon>
        <taxon>Clostridia</taxon>
        <taxon>Eubacteriales</taxon>
        <taxon>Oscillospiraceae</taxon>
        <taxon>Caproicibacterium</taxon>
    </lineage>
</organism>
<dbReference type="GO" id="GO:0006281">
    <property type="term" value="P:DNA repair"/>
    <property type="evidence" value="ECO:0007669"/>
    <property type="project" value="TreeGrafter"/>
</dbReference>
<dbReference type="GO" id="GO:0003677">
    <property type="term" value="F:DNA binding"/>
    <property type="evidence" value="ECO:0007669"/>
    <property type="project" value="UniProtKB-KW"/>
</dbReference>
<dbReference type="GO" id="GO:0043138">
    <property type="term" value="F:3'-5' DNA helicase activity"/>
    <property type="evidence" value="ECO:0007669"/>
    <property type="project" value="UniProtKB-EC"/>
</dbReference>
<dbReference type="PANTHER" id="PTHR13710:SF105">
    <property type="entry name" value="ATP-DEPENDENT DNA HELICASE Q1"/>
    <property type="match status" value="1"/>
</dbReference>
<evidence type="ECO:0000256" key="3">
    <source>
        <dbReference type="ARBA" id="ARBA00022840"/>
    </source>
</evidence>
<dbReference type="GO" id="GO:0005737">
    <property type="term" value="C:cytoplasm"/>
    <property type="evidence" value="ECO:0007669"/>
    <property type="project" value="TreeGrafter"/>
</dbReference>
<sequence length="1096" mass="124790">MDFQNYFKVKVKEILGRLSGKKAIVFFEGFAPEQNQILLSGFDGLIQPSTVLEGKYLNIPAISLQENKRKTMQKILTADNHVLVGVYEQYTAIASSLQDLYSGEIVIVVNNLFQQFYPCAIAPETAKRLYQCFQKENPDIPDELKPYFDIYGDAEMVRETCLLSPVDRHTDEGITAVPFFDSYSPKFLTQRMLESNCTLSVSSTDFSAHIADILSGQAYTPTTYIVDSENCDACQRLACWVRLLDSLNLTYGIQLHSRFEQVSHTEDNKYLPLLQKYWGMDAKFRILQFYCDPHNSNETVSVSQGHIVSTVIAQSEKALNGNHDFNNIFITAPTGAGKSLLFQLPAIYLSEKFDAVTIVVTPLIALMDDQVKNLEAHHVFGATYLNSDITYEERQSRIEKIRDGKISIVYIAPEMLVANSIESLIGERPIGLFVVDEAHIVTSWGKDFRADYWYLGDFLNGLRQAPAKGSMGPHKKALLFPILCLTATAVYGGSEDVVNETIESLNLDNPLLFLGSVRRSNISFDINHIDRNEFTGGIDEFKTKKAAERINSFVKKGERTLVYCPYIKQVENISVELESDAAIRNRVAVFHGKLNKDAKKISQERFRSGDCTAMVCTKAFGMGIDIKDIQNVYHYAPSGNLADYVQEIGRAARKPEIKGHAIVDFLNSDLRYTRILYGLSGLKQYQLKEMLRKLYDIYSTRRHRYLLISPDTFSYLFEAENIENKVKCGLLLIAKDLVGKYGFPVIVVRPKSMMTKNYVNVPPATEQPFIEKYGAYAKKLQDKTRRIVPSPKGSNIPPTIVTNSGKIYEIDMARLWEDNFSDLTFMNFKYQFFAGTLFQFDNGEHLSARIRVTIHYNQDFQTVLKKFTDFLKALSEIFRAYKQKRTEFTIADFKADLGKIMDLKTKQYGFPELLLNLFVKDVTENITLNNVGGKYRFIASHKATSGNGLVYRVLSYNYITMAENFGQLLNQCAPNDGITFESFFPAKQNESHRRLIDLLSMLELLKLASYEIKGGESLEIFIRINDPLKVRQLAHGNYSNALLTDLHKRHESAQKVMMRFFEGNFSDDERWDIIENYFLGREDIVDHLLSAGLKKE</sequence>
<comment type="similarity">
    <text evidence="1">Belongs to the helicase family. RecQ subfamily.</text>
</comment>
<dbReference type="GO" id="GO:0005694">
    <property type="term" value="C:chromosome"/>
    <property type="evidence" value="ECO:0007669"/>
    <property type="project" value="TreeGrafter"/>
</dbReference>
<evidence type="ECO:0000313" key="10">
    <source>
        <dbReference type="EMBL" id="QKN23181.1"/>
    </source>
</evidence>
<dbReference type="GO" id="GO:0006310">
    <property type="term" value="P:DNA recombination"/>
    <property type="evidence" value="ECO:0007669"/>
    <property type="project" value="TreeGrafter"/>
</dbReference>
<dbReference type="InterPro" id="IPR014001">
    <property type="entry name" value="Helicase_ATP-bd"/>
</dbReference>
<evidence type="ECO:0000256" key="1">
    <source>
        <dbReference type="ARBA" id="ARBA00005446"/>
    </source>
</evidence>
<dbReference type="KEGG" id="clf:GJQ69_00950"/>
<feature type="domain" description="Helicase C-terminal" evidence="9">
    <location>
        <begin position="546"/>
        <end position="695"/>
    </location>
</feature>
<dbReference type="SUPFAM" id="SSF52540">
    <property type="entry name" value="P-loop containing nucleoside triphosphate hydrolases"/>
    <property type="match status" value="1"/>
</dbReference>
<keyword evidence="10" id="KW-0378">Hydrolase</keyword>
<dbReference type="InterPro" id="IPR001650">
    <property type="entry name" value="Helicase_C-like"/>
</dbReference>
<dbReference type="InterPro" id="IPR011545">
    <property type="entry name" value="DEAD/DEAH_box_helicase_dom"/>
</dbReference>
<keyword evidence="5" id="KW-0413">Isomerase</keyword>
<dbReference type="Proteomes" id="UP000501316">
    <property type="component" value="Chromosome"/>
</dbReference>
<accession>A0A859DT49</accession>
<dbReference type="GO" id="GO:0005524">
    <property type="term" value="F:ATP binding"/>
    <property type="evidence" value="ECO:0007669"/>
    <property type="project" value="UniProtKB-KW"/>
</dbReference>
<dbReference type="GO" id="GO:0009378">
    <property type="term" value="F:four-way junction helicase activity"/>
    <property type="evidence" value="ECO:0007669"/>
    <property type="project" value="TreeGrafter"/>
</dbReference>
<proteinExistence type="inferred from homology"/>
<dbReference type="AlphaFoldDB" id="A0A859DT49"/>
<keyword evidence="4" id="KW-0238">DNA-binding</keyword>
<dbReference type="Pfam" id="PF00270">
    <property type="entry name" value="DEAD"/>
    <property type="match status" value="1"/>
</dbReference>
<dbReference type="PROSITE" id="PS51192">
    <property type="entry name" value="HELICASE_ATP_BIND_1"/>
    <property type="match status" value="1"/>
</dbReference>